<evidence type="ECO:0000313" key="2">
    <source>
        <dbReference type="EMBL" id="MBB6730020.1"/>
    </source>
</evidence>
<feature type="domain" description="NodB homology" evidence="1">
    <location>
        <begin position="11"/>
        <end position="193"/>
    </location>
</feature>
<keyword evidence="3" id="KW-1185">Reference proteome</keyword>
<dbReference type="Pfam" id="PF01522">
    <property type="entry name" value="Polysacc_deac_1"/>
    <property type="match status" value="1"/>
</dbReference>
<dbReference type="CDD" id="cd10917">
    <property type="entry name" value="CE4_NodB_like_6s_7s"/>
    <property type="match status" value="1"/>
</dbReference>
<dbReference type="GO" id="GO:0005975">
    <property type="term" value="P:carbohydrate metabolic process"/>
    <property type="evidence" value="ECO:0007669"/>
    <property type="project" value="InterPro"/>
</dbReference>
<dbReference type="SUPFAM" id="SSF88713">
    <property type="entry name" value="Glycoside hydrolase/deacetylase"/>
    <property type="match status" value="1"/>
</dbReference>
<dbReference type="PANTHER" id="PTHR10587:SF137">
    <property type="entry name" value="4-DEOXY-4-FORMAMIDO-L-ARABINOSE-PHOSPHOUNDECAPRENOL DEFORMYLASE ARND-RELATED"/>
    <property type="match status" value="1"/>
</dbReference>
<dbReference type="InterPro" id="IPR011330">
    <property type="entry name" value="Glyco_hydro/deAcase_b/a-brl"/>
</dbReference>
<dbReference type="EMBL" id="JACJVO010000004">
    <property type="protein sequence ID" value="MBB6730020.1"/>
    <property type="molecule type" value="Genomic_DNA"/>
</dbReference>
<gene>
    <name evidence="2" type="ORF">H7C18_03840</name>
</gene>
<reference evidence="2 3" key="1">
    <citation type="submission" date="2020-08" db="EMBL/GenBank/DDBJ databases">
        <title>Cohnella phylogeny.</title>
        <authorList>
            <person name="Dunlap C."/>
        </authorList>
    </citation>
    <scope>NUCLEOTIDE SEQUENCE [LARGE SCALE GENOMIC DNA]</scope>
    <source>
        <strain evidence="2 3">CBP 2801</strain>
    </source>
</reference>
<evidence type="ECO:0000259" key="1">
    <source>
        <dbReference type="PROSITE" id="PS51677"/>
    </source>
</evidence>
<dbReference type="AlphaFoldDB" id="A0A7X0SJU7"/>
<name>A0A7X0SJU7_9BACL</name>
<protein>
    <submittedName>
        <fullName evidence="2">Polysaccharide deacetylase family protein</fullName>
    </submittedName>
</protein>
<organism evidence="2 3">
    <name type="scientific">Cohnella zeiphila</name>
    <dbReference type="NCBI Taxonomy" id="2761120"/>
    <lineage>
        <taxon>Bacteria</taxon>
        <taxon>Bacillati</taxon>
        <taxon>Bacillota</taxon>
        <taxon>Bacilli</taxon>
        <taxon>Bacillales</taxon>
        <taxon>Paenibacillaceae</taxon>
        <taxon>Cohnella</taxon>
    </lineage>
</organism>
<sequence>MTIREVETARRAVAFTFDDGPDPLYTPQILEIFREAGGKATFYMIGSQLEKSPETAAAVRAEGHEIGNHTYSHPHLTRLEPGQVRDELLRTHRLIGELTGEEPRTFRPPYLDADKAVAEAAGELGYRQMIGAVNGEARDWDMPGVEHIAAVSRATVKPGCILLFHDGYGDRSQTVEAVRILAKELREQGYELVTVSELLGEQA</sequence>
<dbReference type="Gene3D" id="3.20.20.370">
    <property type="entry name" value="Glycoside hydrolase/deacetylase"/>
    <property type="match status" value="1"/>
</dbReference>
<accession>A0A7X0SJU7</accession>
<dbReference type="PANTHER" id="PTHR10587">
    <property type="entry name" value="GLYCOSYL TRANSFERASE-RELATED"/>
    <property type="match status" value="1"/>
</dbReference>
<dbReference type="GO" id="GO:0016810">
    <property type="term" value="F:hydrolase activity, acting on carbon-nitrogen (but not peptide) bonds"/>
    <property type="evidence" value="ECO:0007669"/>
    <property type="project" value="InterPro"/>
</dbReference>
<evidence type="ECO:0000313" key="3">
    <source>
        <dbReference type="Proteomes" id="UP000564644"/>
    </source>
</evidence>
<dbReference type="PROSITE" id="PS51677">
    <property type="entry name" value="NODB"/>
    <property type="match status" value="1"/>
</dbReference>
<dbReference type="InterPro" id="IPR050248">
    <property type="entry name" value="Polysacc_deacetylase_ArnD"/>
</dbReference>
<dbReference type="Proteomes" id="UP000564644">
    <property type="component" value="Unassembled WGS sequence"/>
</dbReference>
<comment type="caution">
    <text evidence="2">The sequence shown here is derived from an EMBL/GenBank/DDBJ whole genome shotgun (WGS) entry which is preliminary data.</text>
</comment>
<proteinExistence type="predicted"/>
<dbReference type="InterPro" id="IPR002509">
    <property type="entry name" value="NODB_dom"/>
</dbReference>